<dbReference type="InterPro" id="IPR003593">
    <property type="entry name" value="AAA+_ATPase"/>
</dbReference>
<protein>
    <submittedName>
        <fullName evidence="10">ATP-binding cassette domain-containing protein</fullName>
    </submittedName>
</protein>
<dbReference type="Pfam" id="PF00005">
    <property type="entry name" value="ABC_tran"/>
    <property type="match status" value="1"/>
</dbReference>
<evidence type="ECO:0000256" key="1">
    <source>
        <dbReference type="ARBA" id="ARBA00005417"/>
    </source>
</evidence>
<evidence type="ECO:0000256" key="6">
    <source>
        <dbReference type="ARBA" id="ARBA00022967"/>
    </source>
</evidence>
<dbReference type="Gene3D" id="3.40.50.300">
    <property type="entry name" value="P-loop containing nucleotide triphosphate hydrolases"/>
    <property type="match status" value="1"/>
</dbReference>
<dbReference type="SUPFAM" id="SSF52540">
    <property type="entry name" value="P-loop containing nucleoside triphosphate hydrolases"/>
    <property type="match status" value="1"/>
</dbReference>
<accession>A0ABT9G408</accession>
<dbReference type="PANTHER" id="PTHR42788:SF17">
    <property type="entry name" value="ALIPHATIC SULFONATES IMPORT ATP-BINDING PROTEIN SSUB"/>
    <property type="match status" value="1"/>
</dbReference>
<keyword evidence="5 10" id="KW-0067">ATP-binding</keyword>
<dbReference type="InterPro" id="IPR050166">
    <property type="entry name" value="ABC_transporter_ATP-bind"/>
</dbReference>
<feature type="domain" description="ABC transporter" evidence="9">
    <location>
        <begin position="47"/>
        <end position="269"/>
    </location>
</feature>
<evidence type="ECO:0000313" key="11">
    <source>
        <dbReference type="Proteomes" id="UP001235760"/>
    </source>
</evidence>
<evidence type="ECO:0000256" key="4">
    <source>
        <dbReference type="ARBA" id="ARBA00022741"/>
    </source>
</evidence>
<dbReference type="Proteomes" id="UP001235760">
    <property type="component" value="Unassembled WGS sequence"/>
</dbReference>
<dbReference type="PROSITE" id="PS00211">
    <property type="entry name" value="ABC_TRANSPORTER_1"/>
    <property type="match status" value="1"/>
</dbReference>
<dbReference type="SMART" id="SM00382">
    <property type="entry name" value="AAA"/>
    <property type="match status" value="1"/>
</dbReference>
<gene>
    <name evidence="10" type="ORF">Q8X39_11325</name>
</gene>
<name>A0ABT9G408_LEPDI</name>
<evidence type="ECO:0000256" key="5">
    <source>
        <dbReference type="ARBA" id="ARBA00022840"/>
    </source>
</evidence>
<keyword evidence="6" id="KW-1278">Translocase</keyword>
<dbReference type="GO" id="GO:0005524">
    <property type="term" value="F:ATP binding"/>
    <property type="evidence" value="ECO:0007669"/>
    <property type="project" value="UniProtKB-KW"/>
</dbReference>
<sequence length="305" mass="32842">MILTELDGAALRVGALPEHVLRLRAELEQPDVWTGPPGSQPATGLTVELHGLGKTYGARRVLDAIDLTITPGEFVVIVGRSGCGKSTLLRLVAGLEPATQGRVTLDGLPLDGHRDDARLMFQDARLLPWKSVLDNVALGLTGHDARERARAALAEVGLADRAGEWPARLSGGQRQRVALARALVHAPRLLLLDEPLGALDALTRIEMQQLIERLWRQHGCTALLVTHDVSEAIALADRVLLIEDHRIALDERIALPRPRSRGQAAFAALEARVLDRVLREPARAATPSTATARSYPNPACSSASA</sequence>
<reference evidence="10 11" key="1">
    <citation type="submission" date="2023-08" db="EMBL/GenBank/DDBJ databases">
        <authorList>
            <person name="Roldan D.M."/>
            <person name="Menes R.J."/>
        </authorList>
    </citation>
    <scope>NUCLEOTIDE SEQUENCE [LARGE SCALE GENOMIC DNA]</scope>
    <source>
        <strain evidence="10 11">CCM 2812</strain>
    </source>
</reference>
<evidence type="ECO:0000256" key="2">
    <source>
        <dbReference type="ARBA" id="ARBA00022448"/>
    </source>
</evidence>
<dbReference type="CDD" id="cd03293">
    <property type="entry name" value="ABC_NrtD_SsuB_transporters"/>
    <property type="match status" value="1"/>
</dbReference>
<keyword evidence="2" id="KW-0813">Transport</keyword>
<comment type="caution">
    <text evidence="10">The sequence shown here is derived from an EMBL/GenBank/DDBJ whole genome shotgun (WGS) entry which is preliminary data.</text>
</comment>
<dbReference type="PROSITE" id="PS50893">
    <property type="entry name" value="ABC_TRANSPORTER_2"/>
    <property type="match status" value="1"/>
</dbReference>
<evidence type="ECO:0000256" key="8">
    <source>
        <dbReference type="SAM" id="MobiDB-lite"/>
    </source>
</evidence>
<dbReference type="PANTHER" id="PTHR42788">
    <property type="entry name" value="TAURINE IMPORT ATP-BINDING PROTEIN-RELATED"/>
    <property type="match status" value="1"/>
</dbReference>
<evidence type="ECO:0000259" key="9">
    <source>
        <dbReference type="PROSITE" id="PS50893"/>
    </source>
</evidence>
<proteinExistence type="inferred from homology"/>
<keyword evidence="3" id="KW-1003">Cell membrane</keyword>
<keyword evidence="4" id="KW-0547">Nucleotide-binding</keyword>
<keyword evidence="11" id="KW-1185">Reference proteome</keyword>
<evidence type="ECO:0000256" key="3">
    <source>
        <dbReference type="ARBA" id="ARBA00022475"/>
    </source>
</evidence>
<dbReference type="EMBL" id="JAUZEE010000005">
    <property type="protein sequence ID" value="MDP4301229.1"/>
    <property type="molecule type" value="Genomic_DNA"/>
</dbReference>
<feature type="region of interest" description="Disordered" evidence="8">
    <location>
        <begin position="284"/>
        <end position="305"/>
    </location>
</feature>
<evidence type="ECO:0000313" key="10">
    <source>
        <dbReference type="EMBL" id="MDP4301229.1"/>
    </source>
</evidence>
<feature type="compositionally biased region" description="Low complexity" evidence="8">
    <location>
        <begin position="284"/>
        <end position="294"/>
    </location>
</feature>
<dbReference type="InterPro" id="IPR017871">
    <property type="entry name" value="ABC_transporter-like_CS"/>
</dbReference>
<evidence type="ECO:0000256" key="7">
    <source>
        <dbReference type="ARBA" id="ARBA00023136"/>
    </source>
</evidence>
<comment type="similarity">
    <text evidence="1">Belongs to the ABC transporter superfamily.</text>
</comment>
<dbReference type="RefSeq" id="WP_305749777.1">
    <property type="nucleotide sequence ID" value="NZ_JAUZEE010000005.1"/>
</dbReference>
<organism evidence="10 11">
    <name type="scientific">Leptothrix discophora</name>
    <dbReference type="NCBI Taxonomy" id="89"/>
    <lineage>
        <taxon>Bacteria</taxon>
        <taxon>Pseudomonadati</taxon>
        <taxon>Pseudomonadota</taxon>
        <taxon>Betaproteobacteria</taxon>
        <taxon>Burkholderiales</taxon>
        <taxon>Sphaerotilaceae</taxon>
        <taxon>Leptothrix</taxon>
    </lineage>
</organism>
<dbReference type="InterPro" id="IPR027417">
    <property type="entry name" value="P-loop_NTPase"/>
</dbReference>
<keyword evidence="7" id="KW-0472">Membrane</keyword>
<dbReference type="InterPro" id="IPR003439">
    <property type="entry name" value="ABC_transporter-like_ATP-bd"/>
</dbReference>